<protein>
    <recommendedName>
        <fullName evidence="1">RNase H type-1 domain-containing protein</fullName>
    </recommendedName>
</protein>
<evidence type="ECO:0000313" key="2">
    <source>
        <dbReference type="EMBL" id="KAF2299610.1"/>
    </source>
</evidence>
<dbReference type="InterPro" id="IPR002156">
    <property type="entry name" value="RNaseH_domain"/>
</dbReference>
<dbReference type="Proteomes" id="UP000467840">
    <property type="component" value="Chromosome 1"/>
</dbReference>
<dbReference type="PANTHER" id="PTHR47723">
    <property type="entry name" value="OS05G0353850 PROTEIN"/>
    <property type="match status" value="1"/>
</dbReference>
<dbReference type="GO" id="GO:0003676">
    <property type="term" value="F:nucleic acid binding"/>
    <property type="evidence" value="ECO:0007669"/>
    <property type="project" value="InterPro"/>
</dbReference>
<dbReference type="InterPro" id="IPR053151">
    <property type="entry name" value="RNase_H-like"/>
</dbReference>
<dbReference type="SUPFAM" id="SSF53098">
    <property type="entry name" value="Ribonuclease H-like"/>
    <property type="match status" value="1"/>
</dbReference>
<sequence length="366" mass="41907">MDSREFSLECEFSSRVEDDRATKRVKNRESIVEEKDSQAHRISFRDIVINGVKMELDLIEEYTEVEAGKEDVTPMCTFKGEQSENNRDKNGINEEGAYEREKKRRVLFDKCYGERSYDRRPPDFNYVLEIEAKFSSEGDVDLDQQMVGANKDDNMNVSDEGEDFDKCLGWLASFCGRIEMMSFQIIRCYLFLKLLKRFCEEEGWKIYACDLAAIGSEIKPAVMKVYWNMLQEGWHKLNVNGFVKGVNGWVLGGGLIRDIRGNWCSGFALKQGCGSILKAKALALVVGLSLVWNEGHCRILVESDSMELVKMVNDNSLDTYVPLNVKYVLKEIRELLSCSWEIVLIHTLCEVNKYTDWLSSSAANVS</sequence>
<evidence type="ECO:0000259" key="1">
    <source>
        <dbReference type="Pfam" id="PF13456"/>
    </source>
</evidence>
<dbReference type="InterPro" id="IPR012337">
    <property type="entry name" value="RNaseH-like_sf"/>
</dbReference>
<dbReference type="EMBL" id="JAAGAX010000011">
    <property type="protein sequence ID" value="KAF2299610.1"/>
    <property type="molecule type" value="Genomic_DNA"/>
</dbReference>
<keyword evidence="3" id="KW-1185">Reference proteome</keyword>
<dbReference type="GO" id="GO:0004523">
    <property type="term" value="F:RNA-DNA hybrid ribonuclease activity"/>
    <property type="evidence" value="ECO:0007669"/>
    <property type="project" value="InterPro"/>
</dbReference>
<reference evidence="2 3" key="1">
    <citation type="journal article" date="2020" name="Mol. Plant">
        <title>The Chromosome-Based Rubber Tree Genome Provides New Insights into Spurge Genome Evolution and Rubber Biosynthesis.</title>
        <authorList>
            <person name="Liu J."/>
            <person name="Shi C."/>
            <person name="Shi C.C."/>
            <person name="Li W."/>
            <person name="Zhang Q.J."/>
            <person name="Zhang Y."/>
            <person name="Li K."/>
            <person name="Lu H.F."/>
            <person name="Shi C."/>
            <person name="Zhu S.T."/>
            <person name="Xiao Z.Y."/>
            <person name="Nan H."/>
            <person name="Yue Y."/>
            <person name="Zhu X.G."/>
            <person name="Wu Y."/>
            <person name="Hong X.N."/>
            <person name="Fan G.Y."/>
            <person name="Tong Y."/>
            <person name="Zhang D."/>
            <person name="Mao C.L."/>
            <person name="Liu Y.L."/>
            <person name="Hao S.J."/>
            <person name="Liu W.Q."/>
            <person name="Lv M.Q."/>
            <person name="Zhang H.B."/>
            <person name="Liu Y."/>
            <person name="Hu-Tang G.R."/>
            <person name="Wang J.P."/>
            <person name="Wang J.H."/>
            <person name="Sun Y.H."/>
            <person name="Ni S.B."/>
            <person name="Chen W.B."/>
            <person name="Zhang X.C."/>
            <person name="Jiao Y.N."/>
            <person name="Eichler E.E."/>
            <person name="Li G.H."/>
            <person name="Liu X."/>
            <person name="Gao L.Z."/>
        </authorList>
    </citation>
    <scope>NUCLEOTIDE SEQUENCE [LARGE SCALE GENOMIC DNA]</scope>
    <source>
        <strain evidence="3">cv. GT1</strain>
        <tissue evidence="2">Leaf</tissue>
    </source>
</reference>
<evidence type="ECO:0000313" key="3">
    <source>
        <dbReference type="Proteomes" id="UP000467840"/>
    </source>
</evidence>
<name>A0A6A6LDV6_HEVBR</name>
<dbReference type="Pfam" id="PF13456">
    <property type="entry name" value="RVT_3"/>
    <property type="match status" value="1"/>
</dbReference>
<feature type="domain" description="RNase H type-1" evidence="1">
    <location>
        <begin position="252"/>
        <end position="362"/>
    </location>
</feature>
<dbReference type="AlphaFoldDB" id="A0A6A6LDV6"/>
<gene>
    <name evidence="2" type="ORF">GH714_039287</name>
</gene>
<dbReference type="InterPro" id="IPR044730">
    <property type="entry name" value="RNase_H-like_dom_plant"/>
</dbReference>
<proteinExistence type="predicted"/>
<dbReference type="PANTHER" id="PTHR47723:SF19">
    <property type="entry name" value="POLYNUCLEOTIDYL TRANSFERASE, RIBONUCLEASE H-LIKE SUPERFAMILY PROTEIN"/>
    <property type="match status" value="1"/>
</dbReference>
<accession>A0A6A6LDV6</accession>
<dbReference type="Gene3D" id="3.30.420.10">
    <property type="entry name" value="Ribonuclease H-like superfamily/Ribonuclease H"/>
    <property type="match status" value="1"/>
</dbReference>
<organism evidence="2 3">
    <name type="scientific">Hevea brasiliensis</name>
    <name type="common">Para rubber tree</name>
    <name type="synonym">Siphonia brasiliensis</name>
    <dbReference type="NCBI Taxonomy" id="3981"/>
    <lineage>
        <taxon>Eukaryota</taxon>
        <taxon>Viridiplantae</taxon>
        <taxon>Streptophyta</taxon>
        <taxon>Embryophyta</taxon>
        <taxon>Tracheophyta</taxon>
        <taxon>Spermatophyta</taxon>
        <taxon>Magnoliopsida</taxon>
        <taxon>eudicotyledons</taxon>
        <taxon>Gunneridae</taxon>
        <taxon>Pentapetalae</taxon>
        <taxon>rosids</taxon>
        <taxon>fabids</taxon>
        <taxon>Malpighiales</taxon>
        <taxon>Euphorbiaceae</taxon>
        <taxon>Crotonoideae</taxon>
        <taxon>Micrandreae</taxon>
        <taxon>Hevea</taxon>
    </lineage>
</organism>
<dbReference type="InterPro" id="IPR036397">
    <property type="entry name" value="RNaseH_sf"/>
</dbReference>
<dbReference type="CDD" id="cd06222">
    <property type="entry name" value="RNase_H_like"/>
    <property type="match status" value="1"/>
</dbReference>
<comment type="caution">
    <text evidence="2">The sequence shown here is derived from an EMBL/GenBank/DDBJ whole genome shotgun (WGS) entry which is preliminary data.</text>
</comment>